<dbReference type="EMBL" id="PETL01000212">
    <property type="protein sequence ID" value="PIV64022.1"/>
    <property type="molecule type" value="Genomic_DNA"/>
</dbReference>
<keyword evidence="2" id="KW-1003">Cell membrane</keyword>
<protein>
    <recommendedName>
        <fullName evidence="9">General secretion pathway GspH domain-containing protein</fullName>
    </recommendedName>
</protein>
<proteinExistence type="predicted"/>
<keyword evidence="3" id="KW-0488">Methylation</keyword>
<accession>A0A2M7E8F7</accession>
<dbReference type="SUPFAM" id="SSF54523">
    <property type="entry name" value="Pili subunits"/>
    <property type="match status" value="1"/>
</dbReference>
<dbReference type="InterPro" id="IPR022346">
    <property type="entry name" value="T2SS_GspH"/>
</dbReference>
<dbReference type="NCBIfam" id="TIGR02532">
    <property type="entry name" value="IV_pilin_GFxxxE"/>
    <property type="match status" value="1"/>
</dbReference>
<evidence type="ECO:0000256" key="5">
    <source>
        <dbReference type="ARBA" id="ARBA00022692"/>
    </source>
</evidence>
<dbReference type="Pfam" id="PF12019">
    <property type="entry name" value="GspH"/>
    <property type="match status" value="1"/>
</dbReference>
<gene>
    <name evidence="10" type="ORF">COS11_04355</name>
</gene>
<keyword evidence="7 8" id="KW-0472">Membrane</keyword>
<evidence type="ECO:0000256" key="2">
    <source>
        <dbReference type="ARBA" id="ARBA00022475"/>
    </source>
</evidence>
<organism evidence="10 11">
    <name type="scientific">bacterium (Candidatus Ratteibacteria) CG01_land_8_20_14_3_00_40_19</name>
    <dbReference type="NCBI Taxonomy" id="2014290"/>
    <lineage>
        <taxon>Bacteria</taxon>
        <taxon>Candidatus Ratteibacteria</taxon>
    </lineage>
</organism>
<keyword evidence="4" id="KW-0997">Cell inner membrane</keyword>
<comment type="subcellular location">
    <subcellularLocation>
        <location evidence="1">Cell inner membrane</location>
        <topology evidence="1">Single-pass membrane protein</topology>
    </subcellularLocation>
</comment>
<evidence type="ECO:0000259" key="9">
    <source>
        <dbReference type="Pfam" id="PF12019"/>
    </source>
</evidence>
<evidence type="ECO:0000256" key="6">
    <source>
        <dbReference type="ARBA" id="ARBA00022989"/>
    </source>
</evidence>
<keyword evidence="5 8" id="KW-0812">Transmembrane</keyword>
<evidence type="ECO:0000256" key="1">
    <source>
        <dbReference type="ARBA" id="ARBA00004377"/>
    </source>
</evidence>
<dbReference type="GO" id="GO:0015627">
    <property type="term" value="C:type II protein secretion system complex"/>
    <property type="evidence" value="ECO:0007669"/>
    <property type="project" value="InterPro"/>
</dbReference>
<comment type="caution">
    <text evidence="10">The sequence shown here is derived from an EMBL/GenBank/DDBJ whole genome shotgun (WGS) entry which is preliminary data.</text>
</comment>
<dbReference type="Proteomes" id="UP000228886">
    <property type="component" value="Unassembled WGS sequence"/>
</dbReference>
<dbReference type="InterPro" id="IPR045584">
    <property type="entry name" value="Pilin-like"/>
</dbReference>
<reference evidence="11" key="1">
    <citation type="submission" date="2017-09" db="EMBL/GenBank/DDBJ databases">
        <title>Depth-based differentiation of microbial function through sediment-hosted aquifers and enrichment of novel symbionts in the deep terrestrial subsurface.</title>
        <authorList>
            <person name="Probst A.J."/>
            <person name="Ladd B."/>
            <person name="Jarett J.K."/>
            <person name="Geller-Mcgrath D.E."/>
            <person name="Sieber C.M.K."/>
            <person name="Emerson J.B."/>
            <person name="Anantharaman K."/>
            <person name="Thomas B.C."/>
            <person name="Malmstrom R."/>
            <person name="Stieglmeier M."/>
            <person name="Klingl A."/>
            <person name="Woyke T."/>
            <person name="Ryan C.M."/>
            <person name="Banfield J.F."/>
        </authorList>
    </citation>
    <scope>NUCLEOTIDE SEQUENCE [LARGE SCALE GENOMIC DNA]</scope>
</reference>
<dbReference type="AlphaFoldDB" id="A0A2M7E8F7"/>
<evidence type="ECO:0000256" key="3">
    <source>
        <dbReference type="ARBA" id="ARBA00022481"/>
    </source>
</evidence>
<evidence type="ECO:0000256" key="8">
    <source>
        <dbReference type="SAM" id="Phobius"/>
    </source>
</evidence>
<sequence length="149" mass="16553">MTLQTGRKTAFTLLEILVVLILIGLFSLMSIPAFFNKLKKSRLEATTAGIAQSLKLAKSYALAKGKICRVDFDLLNGGWGVYEENGELKDKWLKLPANIKIKAVTKSFNPAIFRADGTIKEAGHLILENIRDHSTKKIIVNNLGRVRVE</sequence>
<name>A0A2M7E8F7_9BACT</name>
<evidence type="ECO:0000256" key="4">
    <source>
        <dbReference type="ARBA" id="ARBA00022519"/>
    </source>
</evidence>
<dbReference type="InterPro" id="IPR012902">
    <property type="entry name" value="N_methyl_site"/>
</dbReference>
<feature type="domain" description="General secretion pathway GspH" evidence="9">
    <location>
        <begin position="50"/>
        <end position="144"/>
    </location>
</feature>
<dbReference type="Gene3D" id="3.30.700.10">
    <property type="entry name" value="Glycoprotein, Type 4 Pilin"/>
    <property type="match status" value="1"/>
</dbReference>
<evidence type="ECO:0000256" key="7">
    <source>
        <dbReference type="ARBA" id="ARBA00023136"/>
    </source>
</evidence>
<dbReference type="GO" id="GO:0005886">
    <property type="term" value="C:plasma membrane"/>
    <property type="evidence" value="ECO:0007669"/>
    <property type="project" value="UniProtKB-SubCell"/>
</dbReference>
<keyword evidence="6 8" id="KW-1133">Transmembrane helix</keyword>
<dbReference type="GO" id="GO:0015628">
    <property type="term" value="P:protein secretion by the type II secretion system"/>
    <property type="evidence" value="ECO:0007669"/>
    <property type="project" value="InterPro"/>
</dbReference>
<evidence type="ECO:0000313" key="11">
    <source>
        <dbReference type="Proteomes" id="UP000228886"/>
    </source>
</evidence>
<feature type="transmembrane region" description="Helical" evidence="8">
    <location>
        <begin position="12"/>
        <end position="35"/>
    </location>
</feature>
<evidence type="ECO:0000313" key="10">
    <source>
        <dbReference type="EMBL" id="PIV64022.1"/>
    </source>
</evidence>